<proteinExistence type="predicted"/>
<keyword evidence="2" id="KW-1185">Reference proteome</keyword>
<dbReference type="OrthoDB" id="3184970at2759"/>
<dbReference type="PROSITE" id="PS50007">
    <property type="entry name" value="PIPLC_X_DOMAIN"/>
    <property type="match status" value="1"/>
</dbReference>
<gene>
    <name evidence="1" type="ORF">CPB84DRAFT_355584</name>
</gene>
<reference evidence="1" key="1">
    <citation type="submission" date="2020-11" db="EMBL/GenBank/DDBJ databases">
        <authorList>
            <consortium name="DOE Joint Genome Institute"/>
            <person name="Ahrendt S."/>
            <person name="Riley R."/>
            <person name="Andreopoulos W."/>
            <person name="LaButti K."/>
            <person name="Pangilinan J."/>
            <person name="Ruiz-duenas F.J."/>
            <person name="Barrasa J.M."/>
            <person name="Sanchez-Garcia M."/>
            <person name="Camarero S."/>
            <person name="Miyauchi S."/>
            <person name="Serrano A."/>
            <person name="Linde D."/>
            <person name="Babiker R."/>
            <person name="Drula E."/>
            <person name="Ayuso-Fernandez I."/>
            <person name="Pacheco R."/>
            <person name="Padilla G."/>
            <person name="Ferreira P."/>
            <person name="Barriuso J."/>
            <person name="Kellner H."/>
            <person name="Castanera R."/>
            <person name="Alfaro M."/>
            <person name="Ramirez L."/>
            <person name="Pisabarro A.G."/>
            <person name="Kuo A."/>
            <person name="Tritt A."/>
            <person name="Lipzen A."/>
            <person name="He G."/>
            <person name="Yan M."/>
            <person name="Ng V."/>
            <person name="Cullen D."/>
            <person name="Martin F."/>
            <person name="Rosso M.-N."/>
            <person name="Henrissat B."/>
            <person name="Hibbett D."/>
            <person name="Martinez A.T."/>
            <person name="Grigoriev I.V."/>
        </authorList>
    </citation>
    <scope>NUCLEOTIDE SEQUENCE</scope>
    <source>
        <strain evidence="1">AH 44721</strain>
    </source>
</reference>
<protein>
    <submittedName>
        <fullName evidence="1">Uncharacterized protein</fullName>
    </submittedName>
</protein>
<accession>A0A9P5NA78</accession>
<evidence type="ECO:0000313" key="1">
    <source>
        <dbReference type="EMBL" id="KAF8877843.1"/>
    </source>
</evidence>
<dbReference type="AlphaFoldDB" id="A0A9P5NA78"/>
<dbReference type="Proteomes" id="UP000724874">
    <property type="component" value="Unassembled WGS sequence"/>
</dbReference>
<evidence type="ECO:0000313" key="2">
    <source>
        <dbReference type="Proteomes" id="UP000724874"/>
    </source>
</evidence>
<name>A0A9P5NA78_GYMJU</name>
<comment type="caution">
    <text evidence="1">The sequence shown here is derived from an EMBL/GenBank/DDBJ whole genome shotgun (WGS) entry which is preliminary data.</text>
</comment>
<dbReference type="EMBL" id="JADNYJ010000165">
    <property type="protein sequence ID" value="KAF8877843.1"/>
    <property type="molecule type" value="Genomic_DNA"/>
</dbReference>
<organism evidence="1 2">
    <name type="scientific">Gymnopilus junonius</name>
    <name type="common">Spectacular rustgill mushroom</name>
    <name type="synonym">Gymnopilus spectabilis subsp. junonius</name>
    <dbReference type="NCBI Taxonomy" id="109634"/>
    <lineage>
        <taxon>Eukaryota</taxon>
        <taxon>Fungi</taxon>
        <taxon>Dikarya</taxon>
        <taxon>Basidiomycota</taxon>
        <taxon>Agaricomycotina</taxon>
        <taxon>Agaricomycetes</taxon>
        <taxon>Agaricomycetidae</taxon>
        <taxon>Agaricales</taxon>
        <taxon>Agaricineae</taxon>
        <taxon>Hymenogastraceae</taxon>
        <taxon>Gymnopilus</taxon>
    </lineage>
</organism>
<sequence>MEVAEAVEKYEVFWAMKTCEDRMRELLPEHGVTIFVHAIKHDILRLIDVTALSLARSPFLPVMRALPSHCAIQWVEYQDAYQQIFEKAKQSILLAGGYSSAFVHWE</sequence>